<dbReference type="OrthoDB" id="5910252at2759"/>
<dbReference type="PANTHER" id="PTHR21503">
    <property type="entry name" value="F-BOX-CONTAINING HYPOTHETICAL PROTEIN C.ELEGANS"/>
    <property type="match status" value="1"/>
</dbReference>
<name>A0A2G5SGT3_9PELO</name>
<dbReference type="EMBL" id="PDUG01000008">
    <property type="protein sequence ID" value="PIC14325.1"/>
    <property type="molecule type" value="Genomic_DNA"/>
</dbReference>
<dbReference type="InterPro" id="IPR012885">
    <property type="entry name" value="F-box_Sdz-33"/>
</dbReference>
<dbReference type="Pfam" id="PF00646">
    <property type="entry name" value="F-box"/>
    <property type="match status" value="1"/>
</dbReference>
<protein>
    <recommendedName>
        <fullName evidence="1">F-box domain-containing protein</fullName>
    </recommendedName>
</protein>
<dbReference type="AlphaFoldDB" id="A0A2G5SGT3"/>
<keyword evidence="3" id="KW-1185">Reference proteome</keyword>
<evidence type="ECO:0000313" key="3">
    <source>
        <dbReference type="Proteomes" id="UP000230233"/>
    </source>
</evidence>
<evidence type="ECO:0000313" key="2">
    <source>
        <dbReference type="EMBL" id="PIC14325.1"/>
    </source>
</evidence>
<sequence>MCSTALLTRIDVPYNRPHTPSTSSSYRFYVAPFRLTPHSPFSTMPVCFPRLPIIVQQEILTNMNPFELFALSECSKRCTKLVPLAGTKEYQFSIDLSYLQISIQTVNFQEYTLSFNCFVPGAFHISAQNPILELKTYLLKFFDIFRSKHIRRFNTGTDDFDNFKSIAKILIERECSIWQLNYQLHYVHRTKELRNILSKLKVTSGLSVAKSADLGSRFEYKRLKFLQEIHINNAVWFRIDQLYSAVNSLVKIELRDSLLSVEDMSVFLEKWMAGEFPNMTAFFISIHSHRFKSNDARALGMQLPIKSEQFTVHRRFLGRFYGCVIGGIVFKNVDGVSAVLYFNSLCQSFDFMVLAQ</sequence>
<gene>
    <name evidence="2" type="ORF">B9Z55_027267</name>
</gene>
<dbReference type="Proteomes" id="UP000230233">
    <property type="component" value="Unassembled WGS sequence"/>
</dbReference>
<feature type="domain" description="F-box" evidence="1">
    <location>
        <begin position="45"/>
        <end position="82"/>
    </location>
</feature>
<dbReference type="PANTHER" id="PTHR21503:SF52">
    <property type="entry name" value="F-BOX DOMAIN-CONTAINING PROTEIN"/>
    <property type="match status" value="1"/>
</dbReference>
<dbReference type="PROSITE" id="PS50181">
    <property type="entry name" value="FBOX"/>
    <property type="match status" value="1"/>
</dbReference>
<comment type="caution">
    <text evidence="2">The sequence shown here is derived from an EMBL/GenBank/DDBJ whole genome shotgun (WGS) entry which is preliminary data.</text>
</comment>
<accession>A0A2G5SGT3</accession>
<evidence type="ECO:0000259" key="1">
    <source>
        <dbReference type="PROSITE" id="PS50181"/>
    </source>
</evidence>
<proteinExistence type="predicted"/>
<dbReference type="Pfam" id="PF07735">
    <property type="entry name" value="FBA_2"/>
    <property type="match status" value="1"/>
</dbReference>
<dbReference type="InterPro" id="IPR001810">
    <property type="entry name" value="F-box_dom"/>
</dbReference>
<organism evidence="2 3">
    <name type="scientific">Caenorhabditis nigoni</name>
    <dbReference type="NCBI Taxonomy" id="1611254"/>
    <lineage>
        <taxon>Eukaryota</taxon>
        <taxon>Metazoa</taxon>
        <taxon>Ecdysozoa</taxon>
        <taxon>Nematoda</taxon>
        <taxon>Chromadorea</taxon>
        <taxon>Rhabditida</taxon>
        <taxon>Rhabditina</taxon>
        <taxon>Rhabditomorpha</taxon>
        <taxon>Rhabditoidea</taxon>
        <taxon>Rhabditidae</taxon>
        <taxon>Peloderinae</taxon>
        <taxon>Caenorhabditis</taxon>
    </lineage>
</organism>
<reference evidence="3" key="1">
    <citation type="submission" date="2017-10" db="EMBL/GenBank/DDBJ databases">
        <title>Rapid genome shrinkage in a self-fertile nematode reveals novel sperm competition proteins.</title>
        <authorList>
            <person name="Yin D."/>
            <person name="Schwarz E.M."/>
            <person name="Thomas C.G."/>
            <person name="Felde R.L."/>
            <person name="Korf I.F."/>
            <person name="Cutter A.D."/>
            <person name="Schartner C.M."/>
            <person name="Ralston E.J."/>
            <person name="Meyer B.J."/>
            <person name="Haag E.S."/>
        </authorList>
    </citation>
    <scope>NUCLEOTIDE SEQUENCE [LARGE SCALE GENOMIC DNA]</scope>
    <source>
        <strain evidence="3">JU1422</strain>
    </source>
</reference>